<reference evidence="6" key="1">
    <citation type="submission" date="2023-07" db="EMBL/GenBank/DDBJ databases">
        <title>Chromosome-level Genome Assembly of Striped Snakehead (Channa striata).</title>
        <authorList>
            <person name="Liu H."/>
        </authorList>
    </citation>
    <scope>NUCLEOTIDE SEQUENCE</scope>
    <source>
        <strain evidence="6">Gz</strain>
        <tissue evidence="6">Muscle</tissue>
    </source>
</reference>
<evidence type="ECO:0000259" key="5">
    <source>
        <dbReference type="Pfam" id="PF00129"/>
    </source>
</evidence>
<feature type="transmembrane region" description="Helical" evidence="3">
    <location>
        <begin position="130"/>
        <end position="152"/>
    </location>
</feature>
<dbReference type="AlphaFoldDB" id="A0AA88LM46"/>
<dbReference type="PANTHER" id="PTHR16675:SF237">
    <property type="entry name" value="MHC CLASS I ANTIGEN TRANSCRIPT VARIANT 1-RELATED"/>
    <property type="match status" value="1"/>
</dbReference>
<evidence type="ECO:0000256" key="3">
    <source>
        <dbReference type="SAM" id="Phobius"/>
    </source>
</evidence>
<feature type="domain" description="MHC class I-like antigen recognition-like" evidence="5">
    <location>
        <begin position="19"/>
        <end position="121"/>
    </location>
</feature>
<accession>A0AA88LM46</accession>
<feature type="chain" id="PRO_5041676849" description="MHC class I-like antigen recognition-like domain-containing protein" evidence="4">
    <location>
        <begin position="17"/>
        <end position="178"/>
    </location>
</feature>
<keyword evidence="7" id="KW-1185">Reference proteome</keyword>
<protein>
    <recommendedName>
        <fullName evidence="5">MHC class I-like antigen recognition-like domain-containing protein</fullName>
    </recommendedName>
</protein>
<name>A0AA88LM46_CHASR</name>
<dbReference type="InterPro" id="IPR011162">
    <property type="entry name" value="MHC_I/II-like_Ag-recog"/>
</dbReference>
<dbReference type="InterPro" id="IPR011161">
    <property type="entry name" value="MHC_I-like_Ag-recog"/>
</dbReference>
<evidence type="ECO:0000313" key="7">
    <source>
        <dbReference type="Proteomes" id="UP001187415"/>
    </source>
</evidence>
<dbReference type="InterPro" id="IPR050208">
    <property type="entry name" value="MHC_class-I_related"/>
</dbReference>
<dbReference type="GO" id="GO:0009897">
    <property type="term" value="C:external side of plasma membrane"/>
    <property type="evidence" value="ECO:0007669"/>
    <property type="project" value="TreeGrafter"/>
</dbReference>
<gene>
    <name evidence="6" type="ORF">Q5P01_000960</name>
</gene>
<evidence type="ECO:0000256" key="4">
    <source>
        <dbReference type="SAM" id="SignalP"/>
    </source>
</evidence>
<dbReference type="Pfam" id="PF00129">
    <property type="entry name" value="MHC_I"/>
    <property type="match status" value="1"/>
</dbReference>
<proteinExistence type="predicted"/>
<dbReference type="InterPro" id="IPR037055">
    <property type="entry name" value="MHC_I-like_Ag-recog_sf"/>
</dbReference>
<dbReference type="Gene3D" id="3.30.500.10">
    <property type="entry name" value="MHC class I-like antigen recognition-like"/>
    <property type="match status" value="1"/>
</dbReference>
<feature type="signal peptide" evidence="4">
    <location>
        <begin position="1"/>
        <end position="16"/>
    </location>
</feature>
<organism evidence="6 7">
    <name type="scientific">Channa striata</name>
    <name type="common">Snakehead murrel</name>
    <name type="synonym">Ophicephalus striatus</name>
    <dbReference type="NCBI Taxonomy" id="64152"/>
    <lineage>
        <taxon>Eukaryota</taxon>
        <taxon>Metazoa</taxon>
        <taxon>Chordata</taxon>
        <taxon>Craniata</taxon>
        <taxon>Vertebrata</taxon>
        <taxon>Euteleostomi</taxon>
        <taxon>Actinopterygii</taxon>
        <taxon>Neopterygii</taxon>
        <taxon>Teleostei</taxon>
        <taxon>Neoteleostei</taxon>
        <taxon>Acanthomorphata</taxon>
        <taxon>Anabantaria</taxon>
        <taxon>Anabantiformes</taxon>
        <taxon>Channoidei</taxon>
        <taxon>Channidae</taxon>
        <taxon>Channa</taxon>
    </lineage>
</organism>
<keyword evidence="3" id="KW-0472">Membrane</keyword>
<sequence>MTTPVTLLLLCQAASAVKHTMTFYLMISSGAPNVPDFMIVADFEGVRMAYYDSSMKTPQARHDWVRRLMQDDPQHWERIALDSMRYEQLLKGETESFKQNSSQTGGVHVTQQVLGCEWDNETEEVDDKSIIIVATVAVVAVIIFAVVGFIVYKKKKAKRFRPPPEKGSELSEQLNPEA</sequence>
<keyword evidence="3" id="KW-0812">Transmembrane</keyword>
<keyword evidence="3" id="KW-1133">Transmembrane helix</keyword>
<keyword evidence="4" id="KW-0732">Signal</keyword>
<dbReference type="Proteomes" id="UP001187415">
    <property type="component" value="Unassembled WGS sequence"/>
</dbReference>
<dbReference type="EMBL" id="JAUPFM010000116">
    <property type="protein sequence ID" value="KAK2812858.1"/>
    <property type="molecule type" value="Genomic_DNA"/>
</dbReference>
<keyword evidence="1" id="KW-0325">Glycoprotein</keyword>
<dbReference type="GO" id="GO:0006955">
    <property type="term" value="P:immune response"/>
    <property type="evidence" value="ECO:0007669"/>
    <property type="project" value="TreeGrafter"/>
</dbReference>
<feature type="region of interest" description="Disordered" evidence="2">
    <location>
        <begin position="159"/>
        <end position="178"/>
    </location>
</feature>
<evidence type="ECO:0000313" key="6">
    <source>
        <dbReference type="EMBL" id="KAK2812858.1"/>
    </source>
</evidence>
<dbReference type="GO" id="GO:0005615">
    <property type="term" value="C:extracellular space"/>
    <property type="evidence" value="ECO:0007669"/>
    <property type="project" value="TreeGrafter"/>
</dbReference>
<dbReference type="PANTHER" id="PTHR16675">
    <property type="entry name" value="MHC CLASS I-RELATED"/>
    <property type="match status" value="1"/>
</dbReference>
<dbReference type="SUPFAM" id="SSF54452">
    <property type="entry name" value="MHC antigen-recognition domain"/>
    <property type="match status" value="1"/>
</dbReference>
<evidence type="ECO:0000256" key="2">
    <source>
        <dbReference type="SAM" id="MobiDB-lite"/>
    </source>
</evidence>
<evidence type="ECO:0000256" key="1">
    <source>
        <dbReference type="ARBA" id="ARBA00023180"/>
    </source>
</evidence>
<comment type="caution">
    <text evidence="6">The sequence shown here is derived from an EMBL/GenBank/DDBJ whole genome shotgun (WGS) entry which is preliminary data.</text>
</comment>